<feature type="compositionally biased region" description="Low complexity" evidence="3">
    <location>
        <begin position="109"/>
        <end position="118"/>
    </location>
</feature>
<dbReference type="InterPro" id="IPR013623">
    <property type="entry name" value="NADPH_Ox"/>
</dbReference>
<dbReference type="Pfam" id="PF08414">
    <property type="entry name" value="NADPH_Ox"/>
    <property type="match status" value="2"/>
</dbReference>
<evidence type="ECO:0000256" key="1">
    <source>
        <dbReference type="ARBA" id="ARBA00022837"/>
    </source>
</evidence>
<feature type="domain" description="EF-hand" evidence="4">
    <location>
        <begin position="195"/>
        <end position="230"/>
    </location>
</feature>
<feature type="compositionally biased region" description="Polar residues" evidence="3">
    <location>
        <begin position="421"/>
        <end position="441"/>
    </location>
</feature>
<dbReference type="PROSITE" id="PS00018">
    <property type="entry name" value="EF_HAND_1"/>
    <property type="match status" value="2"/>
</dbReference>
<evidence type="ECO:0000313" key="5">
    <source>
        <dbReference type="EMBL" id="KAF2573803.1"/>
    </source>
</evidence>
<keyword evidence="2" id="KW-0560">Oxidoreductase</keyword>
<protein>
    <recommendedName>
        <fullName evidence="4">EF-hand domain-containing protein</fullName>
    </recommendedName>
</protein>
<feature type="region of interest" description="Disordered" evidence="3">
    <location>
        <begin position="109"/>
        <end position="132"/>
    </location>
</feature>
<feature type="compositionally biased region" description="Basic and acidic residues" evidence="3">
    <location>
        <begin position="1"/>
        <end position="10"/>
    </location>
</feature>
<keyword evidence="1" id="KW-0106">Calcium</keyword>
<organism evidence="5">
    <name type="scientific">Brassica cretica</name>
    <name type="common">Mustard</name>
    <dbReference type="NCBI Taxonomy" id="69181"/>
    <lineage>
        <taxon>Eukaryota</taxon>
        <taxon>Viridiplantae</taxon>
        <taxon>Streptophyta</taxon>
        <taxon>Embryophyta</taxon>
        <taxon>Tracheophyta</taxon>
        <taxon>Spermatophyta</taxon>
        <taxon>Magnoliopsida</taxon>
        <taxon>eudicotyledons</taxon>
        <taxon>Gunneridae</taxon>
        <taxon>Pentapetalae</taxon>
        <taxon>rosids</taxon>
        <taxon>malvids</taxon>
        <taxon>Brassicales</taxon>
        <taxon>Brassicaceae</taxon>
        <taxon>Brassiceae</taxon>
        <taxon>Brassica</taxon>
    </lineage>
</organism>
<dbReference type="GO" id="GO:0005509">
    <property type="term" value="F:calcium ion binding"/>
    <property type="evidence" value="ECO:0007669"/>
    <property type="project" value="InterPro"/>
</dbReference>
<dbReference type="InterPro" id="IPR011992">
    <property type="entry name" value="EF-hand-dom_pair"/>
</dbReference>
<dbReference type="PANTHER" id="PTHR11972">
    <property type="entry name" value="NADPH OXIDASE"/>
    <property type="match status" value="1"/>
</dbReference>
<name>A0A8S9IWP0_BRACR</name>
<dbReference type="SMART" id="SM00054">
    <property type="entry name" value="EFh"/>
    <property type="match status" value="2"/>
</dbReference>
<dbReference type="Gene3D" id="1.10.238.10">
    <property type="entry name" value="EF-hand"/>
    <property type="match status" value="3"/>
</dbReference>
<dbReference type="InterPro" id="IPR002048">
    <property type="entry name" value="EF_hand_dom"/>
</dbReference>
<dbReference type="InterPro" id="IPR018247">
    <property type="entry name" value="EF_Hand_1_Ca_BS"/>
</dbReference>
<feature type="compositionally biased region" description="Polar residues" evidence="3">
    <location>
        <begin position="22"/>
        <end position="42"/>
    </location>
</feature>
<dbReference type="GO" id="GO:0004601">
    <property type="term" value="F:peroxidase activity"/>
    <property type="evidence" value="ECO:0007669"/>
    <property type="project" value="InterPro"/>
</dbReference>
<dbReference type="GO" id="GO:0016174">
    <property type="term" value="F:NAD(P)H oxidase H2O2-forming activity"/>
    <property type="evidence" value="ECO:0007669"/>
    <property type="project" value="TreeGrafter"/>
</dbReference>
<reference evidence="5" key="1">
    <citation type="submission" date="2019-12" db="EMBL/GenBank/DDBJ databases">
        <title>Genome sequencing and annotation of Brassica cretica.</title>
        <authorList>
            <person name="Studholme D.J."/>
            <person name="Sarris P.F."/>
        </authorList>
    </citation>
    <scope>NUCLEOTIDE SEQUENCE</scope>
    <source>
        <strain evidence="5">PFS-102/07</strain>
        <tissue evidence="5">Leaf</tissue>
    </source>
</reference>
<proteinExistence type="predicted"/>
<evidence type="ECO:0000256" key="2">
    <source>
        <dbReference type="ARBA" id="ARBA00023002"/>
    </source>
</evidence>
<feature type="region of interest" description="Disordered" evidence="3">
    <location>
        <begin position="414"/>
        <end position="445"/>
    </location>
</feature>
<comment type="caution">
    <text evidence="5">The sequence shown here is derived from an EMBL/GenBank/DDBJ whole genome shotgun (WGS) entry which is preliminary data.</text>
</comment>
<dbReference type="PROSITE" id="PS50222">
    <property type="entry name" value="EF_HAND_2"/>
    <property type="match status" value="2"/>
</dbReference>
<feature type="region of interest" description="Disordered" evidence="3">
    <location>
        <begin position="508"/>
        <end position="530"/>
    </location>
</feature>
<accession>A0A8S9IWP0</accession>
<dbReference type="GO" id="GO:0005886">
    <property type="term" value="C:plasma membrane"/>
    <property type="evidence" value="ECO:0007669"/>
    <property type="project" value="TreeGrafter"/>
</dbReference>
<dbReference type="SUPFAM" id="SSF47473">
    <property type="entry name" value="EF-hand"/>
    <property type="match status" value="2"/>
</dbReference>
<evidence type="ECO:0000259" key="4">
    <source>
        <dbReference type="PROSITE" id="PS50222"/>
    </source>
</evidence>
<dbReference type="AlphaFoldDB" id="A0A8S9IWP0"/>
<dbReference type="PANTHER" id="PTHR11972:SF154">
    <property type="entry name" value="RESPIRATORY BURST OXIDASE HOMOLOG PROTEIN A"/>
    <property type="match status" value="1"/>
</dbReference>
<sequence>MQKLAFEDARQYYPSGTEKPYSDQSPYRGQSSATIKNTASTSRYHEEDQPYVEISLDIHDDYVSVYGLKSPDHIGATGSLLRQGRPGKSNSVLKRVASSFSTELKRVASSSVSSSSARKPPRPPLAKFRRSKSRAEQAIKGLKFITKTDGVAGWPGVKKRFHEITENTYGRENVNGDSINKNQLQEFWKQITDQDFDSRLRLFFAMVDRDADGKLNEAEVKEIISLSASANELENIRRQADEYAALIMETLDPYHYGYIMIDNLEVLLLQAPMEDIRDGETKNLSKMLSHNLRVSQSKNLGERVYRGVKYLVLDNWKRVWVMTLWIGVMSGLFTWKFMQYKKRSAYQVMGVCVCAAKGAAETLKLNMALVLLPVCRNTITWLRTKTMLSAVVPFDDSLNFHKLAFEDARQYYPSGTEKPYSDQSPYRGQSSATIKNTASTSRYHEEDQPYVEISLDIHDDYVSVYGLKSPDHIGGTGSLLRQGRPGKSNSVLKRVASSFSTELKRVASSSVSSSSARKPPRPPLAKFRRSKSRAEQALKGLKFITKTDGVAGWPGVEKRFHEITENTCGLLHRSRFGECIGINSKDFALALFDALRRRENVSGDSINTNQLQEFWKQITDQEFDSRLRLFFAMVDRDSDGKLNEAEVKEIISLSASANELENIRRQADEYAALIMETLDPYHYGYIMIDNLEVLLLQAPIEDIRDGETKNLSKMLKSMGDDSMDRCYVRPVYVEVHAV</sequence>
<dbReference type="EMBL" id="QGKY02001015">
    <property type="protein sequence ID" value="KAF2573803.1"/>
    <property type="molecule type" value="Genomic_DNA"/>
</dbReference>
<evidence type="ECO:0000256" key="3">
    <source>
        <dbReference type="SAM" id="MobiDB-lite"/>
    </source>
</evidence>
<feature type="domain" description="EF-hand" evidence="4">
    <location>
        <begin position="622"/>
        <end position="657"/>
    </location>
</feature>
<gene>
    <name evidence="5" type="ORF">F2Q70_00006500</name>
</gene>
<dbReference type="InterPro" id="IPR050369">
    <property type="entry name" value="RBOH/FRE"/>
</dbReference>
<feature type="region of interest" description="Disordered" evidence="3">
    <location>
        <begin position="1"/>
        <end position="49"/>
    </location>
</feature>
<feature type="compositionally biased region" description="Low complexity" evidence="3">
    <location>
        <begin position="508"/>
        <end position="517"/>
    </location>
</feature>